<name>A0A8C1ETX7_CYPCA</name>
<dbReference type="Ensembl" id="ENSCCRT00000089668.2">
    <property type="protein sequence ID" value="ENSCCRP00000082583.2"/>
    <property type="gene ID" value="ENSCCRG00000044977.2"/>
</dbReference>
<dbReference type="GO" id="GO:0005886">
    <property type="term" value="C:plasma membrane"/>
    <property type="evidence" value="ECO:0007669"/>
    <property type="project" value="TreeGrafter"/>
</dbReference>
<keyword evidence="3" id="KW-1185">Reference proteome</keyword>
<dbReference type="PANTHER" id="PTHR46848:SF1">
    <property type="entry name" value="REGULATOR OF G-PROTEIN SIGNALING 3"/>
    <property type="match status" value="1"/>
</dbReference>
<dbReference type="GeneTree" id="ENSGT00940000154416"/>
<feature type="compositionally biased region" description="Low complexity" evidence="1">
    <location>
        <begin position="19"/>
        <end position="32"/>
    </location>
</feature>
<evidence type="ECO:0000313" key="3">
    <source>
        <dbReference type="Proteomes" id="UP001108240"/>
    </source>
</evidence>
<evidence type="ECO:0000313" key="2">
    <source>
        <dbReference type="Ensembl" id="ENSCCRP00000082583.2"/>
    </source>
</evidence>
<proteinExistence type="predicted"/>
<protein>
    <submittedName>
        <fullName evidence="2">Uncharacterized protein</fullName>
    </submittedName>
</protein>
<sequence>MAGKSLSADSNGGQMLPTPQVSVPLPPAASAQSAPGLASRTCFLRHSGNSNSKTQHSGNYLQNSNFANYQNCTIVRSHLPHSHYGTYVKMTPKILIFPIFVQPVDLCSPNRTLMISEEMILYETKHFSVKVTIFIYSDLMLVTREDELGQCNVLQNPLYLRQLQLQYGSNTENERINKCWDLYLKRQSSRASE</sequence>
<dbReference type="GO" id="GO:0005634">
    <property type="term" value="C:nucleus"/>
    <property type="evidence" value="ECO:0007669"/>
    <property type="project" value="TreeGrafter"/>
</dbReference>
<dbReference type="AlphaFoldDB" id="A0A8C1ETX7"/>
<evidence type="ECO:0000256" key="1">
    <source>
        <dbReference type="SAM" id="MobiDB-lite"/>
    </source>
</evidence>
<accession>A0A8C1ETX7</accession>
<organism evidence="2 3">
    <name type="scientific">Cyprinus carpio carpio</name>
    <dbReference type="NCBI Taxonomy" id="630221"/>
    <lineage>
        <taxon>Eukaryota</taxon>
        <taxon>Metazoa</taxon>
        <taxon>Chordata</taxon>
        <taxon>Craniata</taxon>
        <taxon>Vertebrata</taxon>
        <taxon>Euteleostomi</taxon>
        <taxon>Actinopterygii</taxon>
        <taxon>Neopterygii</taxon>
        <taxon>Teleostei</taxon>
        <taxon>Ostariophysi</taxon>
        <taxon>Cypriniformes</taxon>
        <taxon>Cyprinidae</taxon>
        <taxon>Cyprininae</taxon>
        <taxon>Cyprinus</taxon>
    </lineage>
</organism>
<dbReference type="PANTHER" id="PTHR46848">
    <property type="entry name" value="REGULATOR OF G-PROTEIN SIGNALING 3"/>
    <property type="match status" value="1"/>
</dbReference>
<reference evidence="2" key="1">
    <citation type="submission" date="2025-08" db="UniProtKB">
        <authorList>
            <consortium name="Ensembl"/>
        </authorList>
    </citation>
    <scope>IDENTIFICATION</scope>
</reference>
<dbReference type="Proteomes" id="UP001108240">
    <property type="component" value="Unplaced"/>
</dbReference>
<feature type="region of interest" description="Disordered" evidence="1">
    <location>
        <begin position="1"/>
        <end position="32"/>
    </location>
</feature>
<reference evidence="2" key="2">
    <citation type="submission" date="2025-09" db="UniProtKB">
        <authorList>
            <consortium name="Ensembl"/>
        </authorList>
    </citation>
    <scope>IDENTIFICATION</scope>
</reference>